<organism evidence="12">
    <name type="scientific">Oedothorax retusus</name>
    <dbReference type="NCBI Taxonomy" id="662951"/>
    <lineage>
        <taxon>Eukaryota</taxon>
        <taxon>Metazoa</taxon>
        <taxon>Ecdysozoa</taxon>
        <taxon>Arthropoda</taxon>
        <taxon>Chelicerata</taxon>
        <taxon>Arachnida</taxon>
        <taxon>Araneae</taxon>
        <taxon>Araneomorphae</taxon>
        <taxon>Entelegynae</taxon>
        <taxon>Araneoidea</taxon>
        <taxon>Linyphiidae</taxon>
        <taxon>Erigoninae</taxon>
        <taxon>Oedothorax</taxon>
    </lineage>
</organism>
<gene>
    <name evidence="12" type="primary">cox1</name>
</gene>
<protein>
    <recommendedName>
        <fullName evidence="4 9">Cytochrome c oxidase subunit 1</fullName>
        <ecNumber evidence="9">7.1.1.9</ecNumber>
    </recommendedName>
</protein>
<dbReference type="EC" id="7.1.1.9" evidence="9"/>
<feature type="transmembrane region" description="Helical" evidence="10">
    <location>
        <begin position="12"/>
        <end position="41"/>
    </location>
</feature>
<dbReference type="GO" id="GO:0015990">
    <property type="term" value="P:electron transport coupled proton transport"/>
    <property type="evidence" value="ECO:0007669"/>
    <property type="project" value="TreeGrafter"/>
</dbReference>
<keyword evidence="9 10" id="KW-0472">Membrane</keyword>
<evidence type="ECO:0000256" key="1">
    <source>
        <dbReference type="ARBA" id="ARBA00001971"/>
    </source>
</evidence>
<dbReference type="AlphaFoldDB" id="A0A0N6ZCB0"/>
<evidence type="ECO:0000256" key="10">
    <source>
        <dbReference type="SAM" id="Phobius"/>
    </source>
</evidence>
<dbReference type="EMBL" id="KF906824">
    <property type="protein sequence ID" value="AIU99808.1"/>
    <property type="molecule type" value="Genomic_DNA"/>
</dbReference>
<dbReference type="PANTHER" id="PTHR10422:SF18">
    <property type="entry name" value="CYTOCHROME C OXIDASE SUBUNIT 1"/>
    <property type="match status" value="1"/>
</dbReference>
<comment type="subcellular location">
    <subcellularLocation>
        <location evidence="9">Mitochondrion inner membrane</location>
        <topology evidence="9">Multi-pass membrane protein</topology>
    </subcellularLocation>
</comment>
<dbReference type="EMBL" id="KF906818">
    <property type="protein sequence ID" value="AIU99802.1"/>
    <property type="molecule type" value="Genomic_DNA"/>
</dbReference>
<evidence type="ECO:0000259" key="11">
    <source>
        <dbReference type="PROSITE" id="PS50855"/>
    </source>
</evidence>
<dbReference type="EMBL" id="KF906802">
    <property type="protein sequence ID" value="AIU99786.1"/>
    <property type="molecule type" value="Genomic_DNA"/>
</dbReference>
<evidence type="ECO:0000313" key="12">
    <source>
        <dbReference type="EMBL" id="AIU99802.1"/>
    </source>
</evidence>
<feature type="transmembrane region" description="Helical" evidence="10">
    <location>
        <begin position="47"/>
        <end position="76"/>
    </location>
</feature>
<keyword evidence="9" id="KW-0349">Heme</keyword>
<feature type="transmembrane region" description="Helical" evidence="10">
    <location>
        <begin position="118"/>
        <end position="141"/>
    </location>
</feature>
<feature type="non-terminal residue" evidence="12">
    <location>
        <position position="1"/>
    </location>
</feature>
<dbReference type="EMBL" id="KF906808">
    <property type="protein sequence ID" value="AIU99792.1"/>
    <property type="molecule type" value="Genomic_DNA"/>
</dbReference>
<dbReference type="UniPathway" id="UPA00705"/>
<name>A0A0N6ZCB0_9ARAC</name>
<dbReference type="EMBL" id="KF906811">
    <property type="protein sequence ID" value="AIU99795.1"/>
    <property type="molecule type" value="Genomic_DNA"/>
</dbReference>
<geneLocation type="mitochondrion" evidence="12"/>
<dbReference type="EMBL" id="KF906821">
    <property type="protein sequence ID" value="AIU99805.1"/>
    <property type="molecule type" value="Genomic_DNA"/>
</dbReference>
<dbReference type="InterPro" id="IPR036927">
    <property type="entry name" value="Cyt_c_oxase-like_su1_sf"/>
</dbReference>
<keyword evidence="5 9" id="KW-0679">Respiratory chain</keyword>
<evidence type="ECO:0000256" key="4">
    <source>
        <dbReference type="ARBA" id="ARBA00015947"/>
    </source>
</evidence>
<keyword evidence="9" id="KW-0813">Transport</keyword>
<comment type="catalytic activity">
    <reaction evidence="8">
        <text>4 Fe(II)-[cytochrome c] + O2 + 8 H(+)(in) = 4 Fe(III)-[cytochrome c] + 2 H2O + 4 H(+)(out)</text>
        <dbReference type="Rhea" id="RHEA:11436"/>
        <dbReference type="Rhea" id="RHEA-COMP:10350"/>
        <dbReference type="Rhea" id="RHEA-COMP:14399"/>
        <dbReference type="ChEBI" id="CHEBI:15377"/>
        <dbReference type="ChEBI" id="CHEBI:15378"/>
        <dbReference type="ChEBI" id="CHEBI:15379"/>
        <dbReference type="ChEBI" id="CHEBI:29033"/>
        <dbReference type="ChEBI" id="CHEBI:29034"/>
        <dbReference type="EC" id="7.1.1.9"/>
    </reaction>
    <physiologicalReaction direction="left-to-right" evidence="8">
        <dbReference type="Rhea" id="RHEA:11437"/>
    </physiologicalReaction>
</comment>
<keyword evidence="7 9" id="KW-0249">Electron transport</keyword>
<feature type="domain" description="Cytochrome oxidase subunit I profile" evidence="11">
    <location>
        <begin position="1"/>
        <end position="146"/>
    </location>
</feature>
<dbReference type="GO" id="GO:0022904">
    <property type="term" value="P:respiratory electron transport chain"/>
    <property type="evidence" value="ECO:0007669"/>
    <property type="project" value="TreeGrafter"/>
</dbReference>
<feature type="non-terminal residue" evidence="12">
    <location>
        <position position="146"/>
    </location>
</feature>
<comment type="cofactor">
    <cofactor evidence="1">
        <name>heme</name>
        <dbReference type="ChEBI" id="CHEBI:30413"/>
    </cofactor>
</comment>
<evidence type="ECO:0000256" key="3">
    <source>
        <dbReference type="ARBA" id="ARBA00009578"/>
    </source>
</evidence>
<dbReference type="PRINTS" id="PR01165">
    <property type="entry name" value="CYCOXIDASEI"/>
</dbReference>
<dbReference type="EMBL" id="KF906812">
    <property type="protein sequence ID" value="AIU99796.1"/>
    <property type="molecule type" value="Genomic_DNA"/>
</dbReference>
<evidence type="ECO:0000256" key="8">
    <source>
        <dbReference type="ARBA" id="ARBA00049512"/>
    </source>
</evidence>
<dbReference type="PANTHER" id="PTHR10422">
    <property type="entry name" value="CYTOCHROME C OXIDASE SUBUNIT 1"/>
    <property type="match status" value="1"/>
</dbReference>
<comment type="similarity">
    <text evidence="3 9">Belongs to the heme-copper respiratory oxidase family.</text>
</comment>
<comment type="function">
    <text evidence="9">Component of the cytochrome c oxidase, the last enzyme in the mitochondrial electron transport chain which drives oxidative phosphorylation. The respiratory chain contains 3 multisubunit complexes succinate dehydrogenase (complex II, CII), ubiquinol-cytochrome c oxidoreductase (cytochrome b-c1 complex, complex III, CIII) and cytochrome c oxidase (complex IV, CIV), that cooperate to transfer electrons derived from NADH and succinate to molecular oxygen, creating an electrochemical gradient over the inner membrane that drives transmembrane transport and the ATP synthase. Cytochrome c oxidase is the component of the respiratory chain that catalyzes the reduction of oxygen to water. Electrons originating from reduced cytochrome c in the intermembrane space (IMS) are transferred via the dinuclear copper A center (CU(A)) of subunit 2 and heme A of subunit 1 to the active site in subunit 1, a binuclear center (BNC) formed by heme A3 and copper B (CU(B)). The BNC reduces molecular oxygen to 2 water molecules using 4 electrons from cytochrome c in the IMS and 4 protons from the mitochondrial matrix.</text>
</comment>
<dbReference type="SUPFAM" id="SSF81442">
    <property type="entry name" value="Cytochrome c oxidase subunit I-like"/>
    <property type="match status" value="1"/>
</dbReference>
<dbReference type="EMBL" id="KF906804">
    <property type="protein sequence ID" value="AIU99788.1"/>
    <property type="molecule type" value="Genomic_DNA"/>
</dbReference>
<dbReference type="EMBL" id="KF906822">
    <property type="protein sequence ID" value="AIU99806.1"/>
    <property type="molecule type" value="Genomic_DNA"/>
</dbReference>
<keyword evidence="9 10" id="KW-0812">Transmembrane</keyword>
<keyword evidence="9 12" id="KW-0496">Mitochondrion</keyword>
<evidence type="ECO:0000256" key="7">
    <source>
        <dbReference type="ARBA" id="ARBA00022982"/>
    </source>
</evidence>
<dbReference type="EMBL" id="KF906815">
    <property type="protein sequence ID" value="AIU99799.1"/>
    <property type="molecule type" value="Genomic_DNA"/>
</dbReference>
<accession>A0A0N6ZCB0</accession>
<dbReference type="Gene3D" id="1.20.210.10">
    <property type="entry name" value="Cytochrome c oxidase-like, subunit I domain"/>
    <property type="match status" value="1"/>
</dbReference>
<dbReference type="EMBL" id="KF906813">
    <property type="protein sequence ID" value="AIU99797.1"/>
    <property type="molecule type" value="Genomic_DNA"/>
</dbReference>
<proteinExistence type="inferred from homology"/>
<evidence type="ECO:0000256" key="5">
    <source>
        <dbReference type="ARBA" id="ARBA00022660"/>
    </source>
</evidence>
<keyword evidence="9" id="KW-0999">Mitochondrion inner membrane</keyword>
<keyword evidence="9" id="KW-0186">Copper</keyword>
<comment type="pathway">
    <text evidence="2 9">Energy metabolism; oxidative phosphorylation.</text>
</comment>
<dbReference type="GO" id="GO:0004129">
    <property type="term" value="F:cytochrome-c oxidase activity"/>
    <property type="evidence" value="ECO:0007669"/>
    <property type="project" value="UniProtKB-EC"/>
</dbReference>
<reference evidence="12" key="1">
    <citation type="submission" date="2013-11" db="EMBL/GenBank/DDBJ databases">
        <title>Mitochondrial marker efficacy in the spider genus Oedothorax (Araneae, Linyphiidae, Erigoninae).</title>
        <authorList>
            <person name="Lopardo L."/>
            <person name="Uhl G."/>
        </authorList>
    </citation>
    <scope>NUCLEOTIDE SEQUENCE</scope>
</reference>
<evidence type="ECO:0000256" key="2">
    <source>
        <dbReference type="ARBA" id="ARBA00004673"/>
    </source>
</evidence>
<dbReference type="GO" id="GO:0005743">
    <property type="term" value="C:mitochondrial inner membrane"/>
    <property type="evidence" value="ECO:0007669"/>
    <property type="project" value="UniProtKB-SubCell"/>
</dbReference>
<dbReference type="GO" id="GO:0006119">
    <property type="term" value="P:oxidative phosphorylation"/>
    <property type="evidence" value="ECO:0007669"/>
    <property type="project" value="UniProtKB-UniPathway"/>
</dbReference>
<feature type="transmembrane region" description="Helical" evidence="10">
    <location>
        <begin position="88"/>
        <end position="112"/>
    </location>
</feature>
<keyword evidence="10" id="KW-1133">Transmembrane helix</keyword>
<sequence>AMNKAKFWRWPAFLALLFAFSTVVTVAAAGWIIWAAAAFLAVRAGNLAVFAICFLRLAGAFFIIVAINFIFMILNMRGCGMTIVKARLFAWWAWIMAALLLPLWRALAAAIIMRLTKANFNIFFFKAFVVVKAALWARAFWCFGRA</sequence>
<evidence type="ECO:0000256" key="6">
    <source>
        <dbReference type="ARBA" id="ARBA00022967"/>
    </source>
</evidence>
<evidence type="ECO:0000256" key="9">
    <source>
        <dbReference type="RuleBase" id="RU000369"/>
    </source>
</evidence>
<keyword evidence="9" id="KW-0408">Iron</keyword>
<keyword evidence="6" id="KW-1278">Translocase</keyword>
<dbReference type="GO" id="GO:0046872">
    <property type="term" value="F:metal ion binding"/>
    <property type="evidence" value="ECO:0007669"/>
    <property type="project" value="UniProtKB-KW"/>
</dbReference>
<dbReference type="EMBL" id="KF906809">
    <property type="protein sequence ID" value="AIU99793.1"/>
    <property type="molecule type" value="Genomic_DNA"/>
</dbReference>
<dbReference type="InterPro" id="IPR000883">
    <property type="entry name" value="Cyt_C_Oxase_1"/>
</dbReference>
<dbReference type="GO" id="GO:0020037">
    <property type="term" value="F:heme binding"/>
    <property type="evidence" value="ECO:0007669"/>
    <property type="project" value="InterPro"/>
</dbReference>
<dbReference type="EMBL" id="KF906825">
    <property type="protein sequence ID" value="AIU99809.1"/>
    <property type="molecule type" value="Genomic_DNA"/>
</dbReference>
<dbReference type="EMBL" id="KF906819">
    <property type="protein sequence ID" value="AIU99803.1"/>
    <property type="molecule type" value="Genomic_DNA"/>
</dbReference>
<dbReference type="EMBL" id="KF906810">
    <property type="protein sequence ID" value="AIU99794.1"/>
    <property type="molecule type" value="Genomic_DNA"/>
</dbReference>
<dbReference type="EMBL" id="KF906801">
    <property type="protein sequence ID" value="AIU99785.1"/>
    <property type="molecule type" value="Genomic_DNA"/>
</dbReference>
<dbReference type="InterPro" id="IPR023616">
    <property type="entry name" value="Cyt_c_oxase-like_su1_dom"/>
</dbReference>
<dbReference type="EMBL" id="KF906820">
    <property type="protein sequence ID" value="AIU99804.1"/>
    <property type="molecule type" value="Genomic_DNA"/>
</dbReference>
<dbReference type="PROSITE" id="PS50855">
    <property type="entry name" value="COX1"/>
    <property type="match status" value="1"/>
</dbReference>
<keyword evidence="9" id="KW-0479">Metal-binding</keyword>